<dbReference type="GO" id="GO:0102276">
    <property type="term" value="F:2-oxoglutarate oxygenase/decarboxylase (ethylene-forming) activity"/>
    <property type="evidence" value="ECO:0007669"/>
    <property type="project" value="UniProtKB-EC"/>
</dbReference>
<dbReference type="UniPathway" id="UPA00385"/>
<feature type="domain" description="Fe2OG dioxygenase" evidence="13">
    <location>
        <begin position="184"/>
        <end position="302"/>
    </location>
</feature>
<keyword evidence="12" id="KW-0408">Iron</keyword>
<evidence type="ECO:0000256" key="4">
    <source>
        <dbReference type="ARBA" id="ARBA00012293"/>
    </source>
</evidence>
<proteinExistence type="inferred from homology"/>
<keyword evidence="12" id="KW-0479">Metal-binding</keyword>
<dbReference type="InterPro" id="IPR027443">
    <property type="entry name" value="IPNS-like_sf"/>
</dbReference>
<dbReference type="InterPro" id="IPR005123">
    <property type="entry name" value="Oxoglu/Fe-dep_dioxygenase_dom"/>
</dbReference>
<dbReference type="GO" id="GO:0009693">
    <property type="term" value="P:ethylene biosynthetic process"/>
    <property type="evidence" value="ECO:0007669"/>
    <property type="project" value="UniProtKB-UniPathway"/>
</dbReference>
<accession>A0A5B0VIA5</accession>
<name>A0A5B0VIA5_9GAMM</name>
<comment type="pathway">
    <text evidence="2">Alkene biosynthesis; ethylene biosynthesis via 2-oxoglutarate.</text>
</comment>
<dbReference type="PANTHER" id="PTHR47990">
    <property type="entry name" value="2-OXOGLUTARATE (2OG) AND FE(II)-DEPENDENT OXYGENASE SUPERFAMILY PROTEIN-RELATED"/>
    <property type="match status" value="1"/>
</dbReference>
<keyword evidence="15" id="KW-1185">Reference proteome</keyword>
<dbReference type="EMBL" id="VTUU01000003">
    <property type="protein sequence ID" value="KAA1174457.1"/>
    <property type="molecule type" value="Genomic_DNA"/>
</dbReference>
<dbReference type="InterPro" id="IPR044861">
    <property type="entry name" value="IPNS-like_FE2OG_OXY"/>
</dbReference>
<dbReference type="Proteomes" id="UP000323161">
    <property type="component" value="Unassembled WGS sequence"/>
</dbReference>
<comment type="subunit">
    <text evidence="3">Monomer.</text>
</comment>
<reference evidence="14 15" key="1">
    <citation type="submission" date="2019-08" db="EMBL/GenBank/DDBJ databases">
        <title>Marinobacter ZYF650 sp. nov., a marine bacterium isolated from seawater of the Mariana trench.</title>
        <authorList>
            <person name="Ahmad W."/>
        </authorList>
    </citation>
    <scope>NUCLEOTIDE SEQUENCE [LARGE SCALE GENOMIC DNA]</scope>
    <source>
        <strain evidence="14 15">ZYF650</strain>
    </source>
</reference>
<keyword evidence="7" id="KW-0266">Ethylene biosynthesis</keyword>
<dbReference type="SUPFAM" id="SSF51197">
    <property type="entry name" value="Clavaminate synthase-like"/>
    <property type="match status" value="1"/>
</dbReference>
<dbReference type="InterPro" id="IPR026992">
    <property type="entry name" value="DIOX_N"/>
</dbReference>
<dbReference type="AlphaFoldDB" id="A0A5B0VIA5"/>
<evidence type="ECO:0000256" key="7">
    <source>
        <dbReference type="ARBA" id="ARBA00022666"/>
    </source>
</evidence>
<dbReference type="GO" id="GO:0046872">
    <property type="term" value="F:metal ion binding"/>
    <property type="evidence" value="ECO:0007669"/>
    <property type="project" value="UniProtKB-KW"/>
</dbReference>
<dbReference type="PROSITE" id="PS51471">
    <property type="entry name" value="FE2OG_OXY"/>
    <property type="match status" value="1"/>
</dbReference>
<evidence type="ECO:0000259" key="13">
    <source>
        <dbReference type="PROSITE" id="PS51471"/>
    </source>
</evidence>
<evidence type="ECO:0000256" key="2">
    <source>
        <dbReference type="ARBA" id="ARBA00004767"/>
    </source>
</evidence>
<evidence type="ECO:0000256" key="3">
    <source>
        <dbReference type="ARBA" id="ARBA00011245"/>
    </source>
</evidence>
<evidence type="ECO:0000256" key="9">
    <source>
        <dbReference type="ARBA" id="ARBA00031282"/>
    </source>
</evidence>
<evidence type="ECO:0000256" key="1">
    <source>
        <dbReference type="ARBA" id="ARBA00001954"/>
    </source>
</evidence>
<evidence type="ECO:0000256" key="6">
    <source>
        <dbReference type="ARBA" id="ARBA00019045"/>
    </source>
</evidence>
<dbReference type="EC" id="1.14.20.7" evidence="4"/>
<dbReference type="EC" id="1.13.12.19" evidence="5"/>
<protein>
    <recommendedName>
        <fullName evidence="6">2-oxoglutarate-dependent ethylene/succinate-forming enzyme</fullName>
        <ecNumber evidence="5">1.13.12.19</ecNumber>
        <ecNumber evidence="4">1.14.20.7</ecNumber>
    </recommendedName>
    <alternativeName>
        <fullName evidence="8">2-oxoglutarate dioxygenase (ethylene-forming)</fullName>
    </alternativeName>
    <alternativeName>
        <fullName evidence="9">2-oxoglutarate/L-arginine monooxygenase/decarboxylase (succinate-forming)</fullName>
    </alternativeName>
</protein>
<dbReference type="Pfam" id="PF14226">
    <property type="entry name" value="DIOX_N"/>
    <property type="match status" value="1"/>
</dbReference>
<evidence type="ECO:0000256" key="8">
    <source>
        <dbReference type="ARBA" id="ARBA00031011"/>
    </source>
</evidence>
<evidence type="ECO:0000256" key="5">
    <source>
        <dbReference type="ARBA" id="ARBA00012531"/>
    </source>
</evidence>
<dbReference type="Pfam" id="PF03171">
    <property type="entry name" value="2OG-FeII_Oxy"/>
    <property type="match status" value="1"/>
</dbReference>
<dbReference type="InterPro" id="IPR050231">
    <property type="entry name" value="Iron_ascorbate_oxido_reductase"/>
</dbReference>
<comment type="caution">
    <text evidence="14">The sequence shown here is derived from an EMBL/GenBank/DDBJ whole genome shotgun (WGS) entry which is preliminary data.</text>
</comment>
<evidence type="ECO:0000256" key="11">
    <source>
        <dbReference type="ARBA" id="ARBA00049359"/>
    </source>
</evidence>
<comment type="cofactor">
    <cofactor evidence="1">
        <name>Fe(2+)</name>
        <dbReference type="ChEBI" id="CHEBI:29033"/>
    </cofactor>
</comment>
<gene>
    <name evidence="14" type="ORF">FWJ25_09530</name>
</gene>
<evidence type="ECO:0000256" key="10">
    <source>
        <dbReference type="ARBA" id="ARBA00047725"/>
    </source>
</evidence>
<evidence type="ECO:0000313" key="15">
    <source>
        <dbReference type="Proteomes" id="UP000323161"/>
    </source>
</evidence>
<comment type="catalytic activity">
    <reaction evidence="11">
        <text>L-arginine + 2-oxoglutarate + O2 = guanidine + L-glutamate 5-semialdehyde + succinate + CO2</text>
        <dbReference type="Rhea" id="RHEA:31535"/>
        <dbReference type="ChEBI" id="CHEBI:15379"/>
        <dbReference type="ChEBI" id="CHEBI:16526"/>
        <dbReference type="ChEBI" id="CHEBI:16810"/>
        <dbReference type="ChEBI" id="CHEBI:30031"/>
        <dbReference type="ChEBI" id="CHEBI:30087"/>
        <dbReference type="ChEBI" id="CHEBI:32682"/>
        <dbReference type="ChEBI" id="CHEBI:58066"/>
        <dbReference type="EC" id="1.14.20.7"/>
    </reaction>
</comment>
<organism evidence="14 15">
    <name type="scientific">Marinobacter salinexigens</name>
    <dbReference type="NCBI Taxonomy" id="2919747"/>
    <lineage>
        <taxon>Bacteria</taxon>
        <taxon>Pseudomonadati</taxon>
        <taxon>Pseudomonadota</taxon>
        <taxon>Gammaproteobacteria</taxon>
        <taxon>Pseudomonadales</taxon>
        <taxon>Marinobacteraceae</taxon>
        <taxon>Marinobacter</taxon>
    </lineage>
</organism>
<evidence type="ECO:0000256" key="12">
    <source>
        <dbReference type="RuleBase" id="RU003682"/>
    </source>
</evidence>
<dbReference type="RefSeq" id="WP_149600022.1">
    <property type="nucleotide sequence ID" value="NZ_VTUU01000003.1"/>
</dbReference>
<comment type="similarity">
    <text evidence="12">Belongs to the iron/ascorbate-dependent oxidoreductase family.</text>
</comment>
<dbReference type="Gene3D" id="2.60.120.330">
    <property type="entry name" value="B-lactam Antibiotic, Isopenicillin N Synthase, Chain"/>
    <property type="match status" value="1"/>
</dbReference>
<comment type="catalytic activity">
    <reaction evidence="10">
        <text>2-oxoglutarate + O2 + 2 H(+) = ethene + 3 CO2 + H2O</text>
        <dbReference type="Rhea" id="RHEA:31523"/>
        <dbReference type="ChEBI" id="CHEBI:15377"/>
        <dbReference type="ChEBI" id="CHEBI:15378"/>
        <dbReference type="ChEBI" id="CHEBI:15379"/>
        <dbReference type="ChEBI" id="CHEBI:16526"/>
        <dbReference type="ChEBI" id="CHEBI:16810"/>
        <dbReference type="ChEBI" id="CHEBI:18153"/>
        <dbReference type="EC" id="1.13.12.19"/>
    </reaction>
</comment>
<keyword evidence="12" id="KW-0560">Oxidoreductase</keyword>
<evidence type="ECO:0000313" key="14">
    <source>
        <dbReference type="EMBL" id="KAA1174457.1"/>
    </source>
</evidence>
<sequence length="343" mass="39417">MTNTAEKYALKELNLETTFGGMGKEIERDVPVIDLTDFDQRREEITDQLWEAATEVGFFQLSNHGLDIALIKQAFGLSERFFALPEDAKQHYPLKKGLNAGWEFKSQVRPSTGTADDKESYQITLPHMDDLWPNQTVVPEFNRVMLDFEHKAWQLGMKVLSCFADRLGFERDFFTRAHDRSSEEYQSTLRLLHYLPLPESSRPDESIWRAGAHTDFDCLTMVFQQEGQGGLQVSPGKGAEGKGDDREWFSVTPKEERITCNIGDMLMRWSDDRLKSTLHRVRMPKPGDYNGPRYSMAFFCQANKDQIIQGPEKKYPPISARDYLLQRIQANFDAAEKAAEARK</sequence>